<organism evidence="1 2">
    <name type="scientific">Paenibacillus alba</name>
    <dbReference type="NCBI Taxonomy" id="1197127"/>
    <lineage>
        <taxon>Bacteria</taxon>
        <taxon>Bacillati</taxon>
        <taxon>Bacillota</taxon>
        <taxon>Bacilli</taxon>
        <taxon>Bacillales</taxon>
        <taxon>Paenibacillaceae</taxon>
        <taxon>Paenibacillus</taxon>
    </lineage>
</organism>
<protein>
    <submittedName>
        <fullName evidence="1">Uncharacterized protein</fullName>
    </submittedName>
</protein>
<sequence length="40" mass="4406">MSIQDKWQYLLENAKAEAVIRFVQSKLEKVKGAAGQAANA</sequence>
<name>A0ABU6GAT7_9BACL</name>
<evidence type="ECO:0000313" key="1">
    <source>
        <dbReference type="EMBL" id="MEC0231251.1"/>
    </source>
</evidence>
<gene>
    <name evidence="1" type="ORF">P4I72_29555</name>
</gene>
<dbReference type="RefSeq" id="WP_326075218.1">
    <property type="nucleotide sequence ID" value="NZ_JARLKY010000090.1"/>
</dbReference>
<comment type="caution">
    <text evidence="1">The sequence shown here is derived from an EMBL/GenBank/DDBJ whole genome shotgun (WGS) entry which is preliminary data.</text>
</comment>
<dbReference type="Proteomes" id="UP001338137">
    <property type="component" value="Unassembled WGS sequence"/>
</dbReference>
<dbReference type="EMBL" id="JARLKY010000090">
    <property type="protein sequence ID" value="MEC0231251.1"/>
    <property type="molecule type" value="Genomic_DNA"/>
</dbReference>
<reference evidence="1 2" key="1">
    <citation type="submission" date="2023-03" db="EMBL/GenBank/DDBJ databases">
        <title>Bacillus Genome Sequencing.</title>
        <authorList>
            <person name="Dunlap C."/>
        </authorList>
    </citation>
    <scope>NUCLEOTIDE SEQUENCE [LARGE SCALE GENOMIC DNA]</scope>
    <source>
        <strain evidence="1 2">BD-533</strain>
    </source>
</reference>
<accession>A0ABU6GAT7</accession>
<proteinExistence type="predicted"/>
<evidence type="ECO:0000313" key="2">
    <source>
        <dbReference type="Proteomes" id="UP001338137"/>
    </source>
</evidence>
<keyword evidence="2" id="KW-1185">Reference proteome</keyword>